<organism evidence="2 3">
    <name type="scientific">Coccidioides posadasii RMSCC 3488</name>
    <dbReference type="NCBI Taxonomy" id="454284"/>
    <lineage>
        <taxon>Eukaryota</taxon>
        <taxon>Fungi</taxon>
        <taxon>Dikarya</taxon>
        <taxon>Ascomycota</taxon>
        <taxon>Pezizomycotina</taxon>
        <taxon>Eurotiomycetes</taxon>
        <taxon>Eurotiomycetidae</taxon>
        <taxon>Onygenales</taxon>
        <taxon>Onygenaceae</taxon>
        <taxon>Coccidioides</taxon>
    </lineage>
</organism>
<keyword evidence="1" id="KW-0472">Membrane</keyword>
<keyword evidence="1" id="KW-1133">Transmembrane helix</keyword>
<protein>
    <submittedName>
        <fullName evidence="2">Uncharacterized protein</fullName>
    </submittedName>
</protein>
<evidence type="ECO:0000256" key="1">
    <source>
        <dbReference type="SAM" id="Phobius"/>
    </source>
</evidence>
<reference evidence="2 3" key="1">
    <citation type="submission" date="2007-06" db="EMBL/GenBank/DDBJ databases">
        <title>The Genome Sequence of Coccidioides posadasii RMSCC_3488.</title>
        <authorList>
            <consortium name="Coccidioides Genome Resources Consortium"/>
            <consortium name="The Broad Institute Genome Sequencing Platform"/>
            <person name="Henn M.R."/>
            <person name="Sykes S."/>
            <person name="Young S."/>
            <person name="Jaffe D."/>
            <person name="Berlin A."/>
            <person name="Alvarez P."/>
            <person name="Butler J."/>
            <person name="Gnerre S."/>
            <person name="Grabherr M."/>
            <person name="Mauceli E."/>
            <person name="Brockman W."/>
            <person name="Kodira C."/>
            <person name="Alvarado L."/>
            <person name="Zeng Q."/>
            <person name="Crawford M."/>
            <person name="Antoine C."/>
            <person name="Devon K."/>
            <person name="Galgiani J."/>
            <person name="Orsborn K."/>
            <person name="Lewis M.L."/>
            <person name="Nusbaum C."/>
            <person name="Galagan J."/>
            <person name="Birren B."/>
        </authorList>
    </citation>
    <scope>NUCLEOTIDE SEQUENCE [LARGE SCALE GENOMIC DNA]</scope>
    <source>
        <strain evidence="2 3">RMSCC 3488</strain>
    </source>
</reference>
<accession>A0A0J6FK71</accession>
<sequence>MAQLQPVTYEDIFFASALVAGRRFTLYWLVIVRSTTIIIIIVIIIINLSMQTLRANHRQRHGNPLRSLHPSSTALEWRVHLGEKKKRQRAPLLGTLNIKLYGPGFQGANEVRLSPPEGKMAYRLWPQDMLFPSPNVNRLRVAKASRMCSVSQMRTNQGIPTFRRLDEQINRLLRHEDED</sequence>
<reference evidence="3" key="3">
    <citation type="journal article" date="2010" name="Genome Res.">
        <title>Population genomic sequencing of Coccidioides fungi reveals recent hybridization and transposon control.</title>
        <authorList>
            <person name="Neafsey D.E."/>
            <person name="Barker B.M."/>
            <person name="Sharpton T.J."/>
            <person name="Stajich J.E."/>
            <person name="Park D.J."/>
            <person name="Whiston E."/>
            <person name="Hung C.-Y."/>
            <person name="McMahan C."/>
            <person name="White J."/>
            <person name="Sykes S."/>
            <person name="Heiman D."/>
            <person name="Young S."/>
            <person name="Zeng Q."/>
            <person name="Abouelleil A."/>
            <person name="Aftuck L."/>
            <person name="Bessette D."/>
            <person name="Brown A."/>
            <person name="FitzGerald M."/>
            <person name="Lui A."/>
            <person name="Macdonald J.P."/>
            <person name="Priest M."/>
            <person name="Orbach M.J."/>
            <person name="Galgiani J.N."/>
            <person name="Kirkland T.N."/>
            <person name="Cole G.T."/>
            <person name="Birren B.W."/>
            <person name="Henn M.R."/>
            <person name="Taylor J.W."/>
            <person name="Rounsley S.D."/>
        </authorList>
    </citation>
    <scope>NUCLEOTIDE SEQUENCE [LARGE SCALE GENOMIC DNA]</scope>
    <source>
        <strain evidence="3">RMSCC 3488</strain>
    </source>
</reference>
<reference evidence="3" key="2">
    <citation type="journal article" date="2009" name="Genome Res.">
        <title>Comparative genomic analyses of the human fungal pathogens Coccidioides and their relatives.</title>
        <authorList>
            <person name="Sharpton T.J."/>
            <person name="Stajich J.E."/>
            <person name="Rounsley S.D."/>
            <person name="Gardner M.J."/>
            <person name="Wortman J.R."/>
            <person name="Jordar V.S."/>
            <person name="Maiti R."/>
            <person name="Kodira C.D."/>
            <person name="Neafsey D.E."/>
            <person name="Zeng Q."/>
            <person name="Hung C.-Y."/>
            <person name="McMahan C."/>
            <person name="Muszewska A."/>
            <person name="Grynberg M."/>
            <person name="Mandel M.A."/>
            <person name="Kellner E.M."/>
            <person name="Barker B.M."/>
            <person name="Galgiani J.N."/>
            <person name="Orbach M.J."/>
            <person name="Kirkland T.N."/>
            <person name="Cole G.T."/>
            <person name="Henn M.R."/>
            <person name="Birren B.W."/>
            <person name="Taylor J.W."/>
        </authorList>
    </citation>
    <scope>NUCLEOTIDE SEQUENCE [LARGE SCALE GENOMIC DNA]</scope>
    <source>
        <strain evidence="3">RMSCC 3488</strain>
    </source>
</reference>
<feature type="transmembrane region" description="Helical" evidence="1">
    <location>
        <begin position="26"/>
        <end position="50"/>
    </location>
</feature>
<gene>
    <name evidence="2" type="ORF">CPAG_05550</name>
</gene>
<dbReference type="Proteomes" id="UP000054567">
    <property type="component" value="Unassembled WGS sequence"/>
</dbReference>
<dbReference type="EMBL" id="DS268111">
    <property type="protein sequence ID" value="KMM69229.1"/>
    <property type="molecule type" value="Genomic_DNA"/>
</dbReference>
<evidence type="ECO:0000313" key="2">
    <source>
        <dbReference type="EMBL" id="KMM69229.1"/>
    </source>
</evidence>
<keyword evidence="1" id="KW-0812">Transmembrane</keyword>
<name>A0A0J6FK71_COCPO</name>
<dbReference type="AlphaFoldDB" id="A0A0J6FK71"/>
<dbReference type="VEuPathDB" id="FungiDB:CPAG_05550"/>
<proteinExistence type="predicted"/>
<evidence type="ECO:0000313" key="3">
    <source>
        <dbReference type="Proteomes" id="UP000054567"/>
    </source>
</evidence>